<reference evidence="2 3" key="1">
    <citation type="submission" date="2018-03" db="EMBL/GenBank/DDBJ databases">
        <title>Genomic Encyclopedia of Archaeal and Bacterial Type Strains, Phase II (KMG-II): from individual species to whole genera.</title>
        <authorList>
            <person name="Goeker M."/>
        </authorList>
    </citation>
    <scope>NUCLEOTIDE SEQUENCE [LARGE SCALE GENOMIC DNA]</scope>
    <source>
        <strain evidence="2 3">DSM 17586</strain>
    </source>
</reference>
<keyword evidence="3" id="KW-1185">Reference proteome</keyword>
<dbReference type="Proteomes" id="UP000242133">
    <property type="component" value="Unassembled WGS sequence"/>
</dbReference>
<dbReference type="AlphaFoldDB" id="A0A2P8F1D6"/>
<sequence length="146" mass="15498">MPSAHIHGVLVAALIATQAMGLSGCSLRPSPSTAVTDAPYCLRAGDNQAFDCTAPALPVRDVRDPLAPATQVNDEELMTLLAEIKRWLAHRKLTLQGHTLPPEPAPATATPVASPTASPSLPRPWLLILDDFSPQSLQRTNSRPAP</sequence>
<comment type="caution">
    <text evidence="2">The sequence shown here is derived from an EMBL/GenBank/DDBJ whole genome shotgun (WGS) entry which is preliminary data.</text>
</comment>
<name>A0A2P8F1D6_9GAMM</name>
<evidence type="ECO:0000313" key="3">
    <source>
        <dbReference type="Proteomes" id="UP000242133"/>
    </source>
</evidence>
<feature type="region of interest" description="Disordered" evidence="1">
    <location>
        <begin position="97"/>
        <end position="119"/>
    </location>
</feature>
<gene>
    <name evidence="2" type="ORF">CLV44_104140</name>
</gene>
<accession>A0A2P8F1D6</accession>
<dbReference type="EMBL" id="PYGI01000004">
    <property type="protein sequence ID" value="PSL15529.1"/>
    <property type="molecule type" value="Genomic_DNA"/>
</dbReference>
<evidence type="ECO:0000313" key="2">
    <source>
        <dbReference type="EMBL" id="PSL15529.1"/>
    </source>
</evidence>
<protein>
    <submittedName>
        <fullName evidence="2">Uncharacterized protein</fullName>
    </submittedName>
</protein>
<dbReference type="RefSeq" id="WP_106590864.1">
    <property type="nucleotide sequence ID" value="NZ_PYGI01000004.1"/>
</dbReference>
<proteinExistence type="predicted"/>
<evidence type="ECO:0000256" key="1">
    <source>
        <dbReference type="SAM" id="MobiDB-lite"/>
    </source>
</evidence>
<dbReference type="OrthoDB" id="7058953at2"/>
<organism evidence="2 3">
    <name type="scientific">Marinobacterium halophilum</name>
    <dbReference type="NCBI Taxonomy" id="267374"/>
    <lineage>
        <taxon>Bacteria</taxon>
        <taxon>Pseudomonadati</taxon>
        <taxon>Pseudomonadota</taxon>
        <taxon>Gammaproteobacteria</taxon>
        <taxon>Oceanospirillales</taxon>
        <taxon>Oceanospirillaceae</taxon>
        <taxon>Marinobacterium</taxon>
    </lineage>
</organism>
<feature type="compositionally biased region" description="Low complexity" evidence="1">
    <location>
        <begin position="106"/>
        <end position="119"/>
    </location>
</feature>